<dbReference type="InterPro" id="IPR008948">
    <property type="entry name" value="L-Aspartase-like"/>
</dbReference>
<dbReference type="AlphaFoldDB" id="A0A7Y6C0R4"/>
<dbReference type="InterPro" id="IPR029419">
    <property type="entry name" value="Arg_succ_lyase_C"/>
</dbReference>
<dbReference type="InterPro" id="IPR022761">
    <property type="entry name" value="Fumarate_lyase_N"/>
</dbReference>
<dbReference type="EMBL" id="JABMCB010000192">
    <property type="protein sequence ID" value="NUU77675.1"/>
    <property type="molecule type" value="Genomic_DNA"/>
</dbReference>
<dbReference type="SUPFAM" id="SSF48557">
    <property type="entry name" value="L-aspartase-like"/>
    <property type="match status" value="1"/>
</dbReference>
<dbReference type="InterPro" id="IPR009049">
    <property type="entry name" value="Argininosuccinate_lyase"/>
</dbReference>
<dbReference type="PRINTS" id="PR00145">
    <property type="entry name" value="ARGSUCLYASE"/>
</dbReference>
<evidence type="ECO:0000313" key="10">
    <source>
        <dbReference type="Proteomes" id="UP000526125"/>
    </source>
</evidence>
<name>A0A7Y6C0R4_9BACL</name>
<dbReference type="Gene3D" id="1.10.40.30">
    <property type="entry name" value="Fumarase/aspartase (C-terminal domain)"/>
    <property type="match status" value="1"/>
</dbReference>
<dbReference type="InterPro" id="IPR000362">
    <property type="entry name" value="Fumarate_lyase_fam"/>
</dbReference>
<keyword evidence="3" id="KW-0055">Arginine biosynthesis</keyword>
<proteinExistence type="predicted"/>
<dbReference type="PANTHER" id="PTHR43814:SF1">
    <property type="entry name" value="ARGININOSUCCINATE LYASE"/>
    <property type="match status" value="1"/>
</dbReference>
<dbReference type="PRINTS" id="PR00149">
    <property type="entry name" value="FUMRATELYASE"/>
</dbReference>
<dbReference type="CDD" id="cd01359">
    <property type="entry name" value="Argininosuccinate_lyase"/>
    <property type="match status" value="1"/>
</dbReference>
<dbReference type="PANTHER" id="PTHR43814">
    <property type="entry name" value="ARGININOSUCCINATE LYASE"/>
    <property type="match status" value="1"/>
</dbReference>
<dbReference type="UniPathway" id="UPA00068">
    <property type="reaction ID" value="UER00114"/>
</dbReference>
<sequence>MMAVNKAHLIMLREQRIIPEQEAIRIASAIQSLPVNKLRTSEYSSSVEDLFFQVEYELEKLGGECTGNLHVARSRNDMGIAMYRMVLREKLSTAIASGLSLHRSLRNFASRHIHTLIIAHTHTQQAQPTTLAHYICAVGDSLERDLQRLKTAYAGCNRSSLGAAALTTSGFPISRERTAELLAFEGIIENAYDAVSGADYAGEAASAAQLAAVHLGRHVQDLLLWCTQEYGGLLVAASYVQISSIMPQKRNPVSLEHARSLLSSAKGDAATVLGMMHNTPFGDIVDTEDDMQPYLWRSLNTLESVYRLLSEIFQSLRVNEALLRERAENSFATVTELADTLVRTEGLSFRQSHSIVSRLVTQLTEFGTPISGLTLEMVQAAVQNMTNIPLALTREKLRESISPRHFVNIRHVRGGPNPDEVHRALSSQAIRLGELEEWSRDVVCRLRSVEGNLDHILNDWLNRT</sequence>
<evidence type="ECO:0000256" key="6">
    <source>
        <dbReference type="NCBIfam" id="TIGR00838"/>
    </source>
</evidence>
<dbReference type="EC" id="4.3.2.1" evidence="2 6"/>
<dbReference type="RefSeq" id="WP_175397320.1">
    <property type="nucleotide sequence ID" value="NZ_JABMCB010000192.1"/>
</dbReference>
<feature type="domain" description="Argininosuccinate lyase C-terminal" evidence="8">
    <location>
        <begin position="331"/>
        <end position="408"/>
    </location>
</feature>
<evidence type="ECO:0000256" key="1">
    <source>
        <dbReference type="ARBA" id="ARBA00004941"/>
    </source>
</evidence>
<keyword evidence="5 9" id="KW-0456">Lyase</keyword>
<evidence type="ECO:0000313" key="9">
    <source>
        <dbReference type="EMBL" id="NUU77675.1"/>
    </source>
</evidence>
<gene>
    <name evidence="9" type="primary">argH</name>
    <name evidence="9" type="ORF">HP552_20895</name>
</gene>
<dbReference type="GO" id="GO:0004056">
    <property type="term" value="F:argininosuccinate lyase activity"/>
    <property type="evidence" value="ECO:0007669"/>
    <property type="project" value="UniProtKB-UniRule"/>
</dbReference>
<comment type="pathway">
    <text evidence="1">Amino-acid biosynthesis; L-arginine biosynthesis; L-arginine from L-ornithine and carbamoyl phosphate: step 3/3.</text>
</comment>
<dbReference type="NCBIfam" id="TIGR00838">
    <property type="entry name" value="argH"/>
    <property type="match status" value="1"/>
</dbReference>
<evidence type="ECO:0000256" key="3">
    <source>
        <dbReference type="ARBA" id="ARBA00022571"/>
    </source>
</evidence>
<keyword evidence="4" id="KW-0028">Amino-acid biosynthesis</keyword>
<dbReference type="GO" id="GO:0042450">
    <property type="term" value="P:L-arginine biosynthetic process via ornithine"/>
    <property type="evidence" value="ECO:0007669"/>
    <property type="project" value="UniProtKB-UniRule"/>
</dbReference>
<dbReference type="Gene3D" id="1.20.200.10">
    <property type="entry name" value="Fumarase/aspartase (Central domain)"/>
    <property type="match status" value="1"/>
</dbReference>
<dbReference type="Pfam" id="PF14698">
    <property type="entry name" value="ASL_C2"/>
    <property type="match status" value="1"/>
</dbReference>
<dbReference type="Pfam" id="PF00206">
    <property type="entry name" value="Lyase_1"/>
    <property type="match status" value="1"/>
</dbReference>
<dbReference type="Proteomes" id="UP000526125">
    <property type="component" value="Unassembled WGS sequence"/>
</dbReference>
<evidence type="ECO:0000259" key="8">
    <source>
        <dbReference type="Pfam" id="PF14698"/>
    </source>
</evidence>
<dbReference type="GO" id="GO:0005829">
    <property type="term" value="C:cytosol"/>
    <property type="evidence" value="ECO:0007669"/>
    <property type="project" value="TreeGrafter"/>
</dbReference>
<keyword evidence="10" id="KW-1185">Reference proteome</keyword>
<dbReference type="Gene3D" id="1.10.275.10">
    <property type="entry name" value="Fumarase/aspartase (N-terminal domain)"/>
    <property type="match status" value="1"/>
</dbReference>
<comment type="caution">
    <text evidence="9">The sequence shown here is derived from an EMBL/GenBank/DDBJ whole genome shotgun (WGS) entry which is preliminary data.</text>
</comment>
<evidence type="ECO:0000256" key="5">
    <source>
        <dbReference type="ARBA" id="ARBA00023239"/>
    </source>
</evidence>
<evidence type="ECO:0000256" key="2">
    <source>
        <dbReference type="ARBA" id="ARBA00012338"/>
    </source>
</evidence>
<dbReference type="InterPro" id="IPR024083">
    <property type="entry name" value="Fumarase/histidase_N"/>
</dbReference>
<organism evidence="9 10">
    <name type="scientific">Paenibacillus xylanilyticus</name>
    <dbReference type="NCBI Taxonomy" id="248903"/>
    <lineage>
        <taxon>Bacteria</taxon>
        <taxon>Bacillati</taxon>
        <taxon>Bacillota</taxon>
        <taxon>Bacilli</taxon>
        <taxon>Bacillales</taxon>
        <taxon>Paenibacillaceae</taxon>
        <taxon>Paenibacillus</taxon>
    </lineage>
</organism>
<accession>A0A7Y6C0R4</accession>
<evidence type="ECO:0000256" key="4">
    <source>
        <dbReference type="ARBA" id="ARBA00022605"/>
    </source>
</evidence>
<protein>
    <recommendedName>
        <fullName evidence="2 6">Argininosuccinate lyase</fullName>
        <ecNumber evidence="2 6">4.3.2.1</ecNumber>
    </recommendedName>
</protein>
<evidence type="ECO:0000259" key="7">
    <source>
        <dbReference type="Pfam" id="PF00206"/>
    </source>
</evidence>
<feature type="domain" description="Fumarate lyase N-terminal" evidence="7">
    <location>
        <begin position="64"/>
        <end position="263"/>
    </location>
</feature>
<reference evidence="9 10" key="1">
    <citation type="submission" date="2020-05" db="EMBL/GenBank/DDBJ databases">
        <title>Genome Sequencing of Type Strains.</title>
        <authorList>
            <person name="Lemaire J.F."/>
            <person name="Inderbitzin P."/>
            <person name="Gregorio O.A."/>
            <person name="Collins S.B."/>
            <person name="Wespe N."/>
            <person name="Knight-Connoni V."/>
        </authorList>
    </citation>
    <scope>NUCLEOTIDE SEQUENCE [LARGE SCALE GENOMIC DNA]</scope>
    <source>
        <strain evidence="9 10">LMG 21957</strain>
    </source>
</reference>